<evidence type="ECO:0000259" key="2">
    <source>
        <dbReference type="Pfam" id="PF00725"/>
    </source>
</evidence>
<dbReference type="PANTHER" id="PTHR48075:SF3">
    <property type="entry name" value="3-HYDROXYACYL-COA DEHYDROGENASE"/>
    <property type="match status" value="1"/>
</dbReference>
<dbReference type="InterPro" id="IPR006108">
    <property type="entry name" value="3HC_DH_C"/>
</dbReference>
<evidence type="ECO:0000256" key="1">
    <source>
        <dbReference type="ARBA" id="ARBA00023002"/>
    </source>
</evidence>
<dbReference type="Gene3D" id="3.40.50.720">
    <property type="entry name" value="NAD(P)-binding Rossmann-like Domain"/>
    <property type="match status" value="1"/>
</dbReference>
<dbReference type="PANTHER" id="PTHR48075">
    <property type="entry name" value="3-HYDROXYACYL-COA DEHYDROGENASE FAMILY PROTEIN"/>
    <property type="match status" value="1"/>
</dbReference>
<dbReference type="InterPro" id="IPR011042">
    <property type="entry name" value="6-blade_b-propeller_TolB-like"/>
</dbReference>
<dbReference type="InterPro" id="IPR006176">
    <property type="entry name" value="3-OHacyl-CoA_DH_NAD-bd"/>
</dbReference>
<protein>
    <submittedName>
        <fullName evidence="4">Dehydrogenase</fullName>
    </submittedName>
</protein>
<reference evidence="4" key="2">
    <citation type="submission" date="2023-05" db="EMBL/GenBank/DDBJ databases">
        <authorList>
            <consortium name="Lawrence Berkeley National Laboratory"/>
            <person name="Steindorff A."/>
            <person name="Hensen N."/>
            <person name="Bonometti L."/>
            <person name="Westerberg I."/>
            <person name="Brannstrom I.O."/>
            <person name="Guillou S."/>
            <person name="Cros-Aarteil S."/>
            <person name="Calhoun S."/>
            <person name="Haridas S."/>
            <person name="Kuo A."/>
            <person name="Mondo S."/>
            <person name="Pangilinan J."/>
            <person name="Riley R."/>
            <person name="Labutti K."/>
            <person name="Andreopoulos B."/>
            <person name="Lipzen A."/>
            <person name="Chen C."/>
            <person name="Yanf M."/>
            <person name="Daum C."/>
            <person name="Ng V."/>
            <person name="Clum A."/>
            <person name="Ohm R."/>
            <person name="Martin F."/>
            <person name="Silar P."/>
            <person name="Natvig D."/>
            <person name="Lalanne C."/>
            <person name="Gautier V."/>
            <person name="Ament-Velasquez S.L."/>
            <person name="Kruys A."/>
            <person name="Hutchinson M.I."/>
            <person name="Powell A.J."/>
            <person name="Barry K."/>
            <person name="Miller A.N."/>
            <person name="Grigoriev I.V."/>
            <person name="Debuchy R."/>
            <person name="Gladieux P."/>
            <person name="Thoren M.H."/>
            <person name="Johannesson H."/>
        </authorList>
    </citation>
    <scope>NUCLEOTIDE SEQUENCE</scope>
    <source>
        <strain evidence="4">PSN309</strain>
    </source>
</reference>
<gene>
    <name evidence="4" type="ORF">QBC35DRAFT_277767</name>
</gene>
<dbReference type="InterPro" id="IPR036291">
    <property type="entry name" value="NAD(P)-bd_dom_sf"/>
</dbReference>
<reference evidence="4" key="1">
    <citation type="journal article" date="2023" name="Mol. Phylogenet. Evol.">
        <title>Genome-scale phylogeny and comparative genomics of the fungal order Sordariales.</title>
        <authorList>
            <person name="Hensen N."/>
            <person name="Bonometti L."/>
            <person name="Westerberg I."/>
            <person name="Brannstrom I.O."/>
            <person name="Guillou S."/>
            <person name="Cros-Aarteil S."/>
            <person name="Calhoun S."/>
            <person name="Haridas S."/>
            <person name="Kuo A."/>
            <person name="Mondo S."/>
            <person name="Pangilinan J."/>
            <person name="Riley R."/>
            <person name="LaButti K."/>
            <person name="Andreopoulos B."/>
            <person name="Lipzen A."/>
            <person name="Chen C."/>
            <person name="Yan M."/>
            <person name="Daum C."/>
            <person name="Ng V."/>
            <person name="Clum A."/>
            <person name="Steindorff A."/>
            <person name="Ohm R.A."/>
            <person name="Martin F."/>
            <person name="Silar P."/>
            <person name="Natvig D.O."/>
            <person name="Lalanne C."/>
            <person name="Gautier V."/>
            <person name="Ament-Velasquez S.L."/>
            <person name="Kruys A."/>
            <person name="Hutchinson M.I."/>
            <person name="Powell A.J."/>
            <person name="Barry K."/>
            <person name="Miller A.N."/>
            <person name="Grigoriev I.V."/>
            <person name="Debuchy R."/>
            <person name="Gladieux P."/>
            <person name="Hiltunen Thoren M."/>
            <person name="Johannesson H."/>
        </authorList>
    </citation>
    <scope>NUCLEOTIDE SEQUENCE</scope>
    <source>
        <strain evidence="4">PSN309</strain>
    </source>
</reference>
<dbReference type="Gene3D" id="1.10.1040.10">
    <property type="entry name" value="N-(1-d-carboxylethyl)-l-norvaline Dehydrogenase, domain 2"/>
    <property type="match status" value="1"/>
</dbReference>
<proteinExistence type="predicted"/>
<dbReference type="GO" id="GO:0006631">
    <property type="term" value="P:fatty acid metabolic process"/>
    <property type="evidence" value="ECO:0007669"/>
    <property type="project" value="InterPro"/>
</dbReference>
<comment type="caution">
    <text evidence="4">The sequence shown here is derived from an EMBL/GenBank/DDBJ whole genome shotgun (WGS) entry which is preliminary data.</text>
</comment>
<dbReference type="EMBL" id="MU864357">
    <property type="protein sequence ID" value="KAK4191798.1"/>
    <property type="molecule type" value="Genomic_DNA"/>
</dbReference>
<dbReference type="InterPro" id="IPR013328">
    <property type="entry name" value="6PGD_dom2"/>
</dbReference>
<dbReference type="SUPFAM" id="SSF63829">
    <property type="entry name" value="Calcium-dependent phosphotriesterase"/>
    <property type="match status" value="1"/>
</dbReference>
<feature type="domain" description="3-hydroxyacyl-CoA dehydrogenase NAD binding" evidence="3">
    <location>
        <begin position="37"/>
        <end position="208"/>
    </location>
</feature>
<dbReference type="SUPFAM" id="SSF48179">
    <property type="entry name" value="6-phosphogluconate dehydrogenase C-terminal domain-like"/>
    <property type="match status" value="1"/>
</dbReference>
<dbReference type="Gene3D" id="2.120.10.30">
    <property type="entry name" value="TolB, C-terminal domain"/>
    <property type="match status" value="2"/>
</dbReference>
<dbReference type="Pfam" id="PF00725">
    <property type="entry name" value="3HCDH"/>
    <property type="match status" value="1"/>
</dbReference>
<organism evidence="4 5">
    <name type="scientific">Podospora australis</name>
    <dbReference type="NCBI Taxonomy" id="1536484"/>
    <lineage>
        <taxon>Eukaryota</taxon>
        <taxon>Fungi</taxon>
        <taxon>Dikarya</taxon>
        <taxon>Ascomycota</taxon>
        <taxon>Pezizomycotina</taxon>
        <taxon>Sordariomycetes</taxon>
        <taxon>Sordariomycetidae</taxon>
        <taxon>Sordariales</taxon>
        <taxon>Podosporaceae</taxon>
        <taxon>Podospora</taxon>
    </lineage>
</organism>
<dbReference type="AlphaFoldDB" id="A0AAN7ALQ3"/>
<evidence type="ECO:0000313" key="4">
    <source>
        <dbReference type="EMBL" id="KAK4191798.1"/>
    </source>
</evidence>
<accession>A0AAN7ALQ3</accession>
<dbReference type="Pfam" id="PF02737">
    <property type="entry name" value="3HCDH_N"/>
    <property type="match status" value="1"/>
</dbReference>
<feature type="domain" description="3-hydroxyacyl-CoA dehydrogenase C-terminal" evidence="2">
    <location>
        <begin position="213"/>
        <end position="306"/>
    </location>
</feature>
<name>A0AAN7ALQ3_9PEZI</name>
<dbReference type="SUPFAM" id="SSF51735">
    <property type="entry name" value="NAD(P)-binding Rossmann-fold domains"/>
    <property type="match status" value="1"/>
</dbReference>
<dbReference type="InterPro" id="IPR000033">
    <property type="entry name" value="LDLR_classB_rpt"/>
</dbReference>
<dbReference type="SMART" id="SM00135">
    <property type="entry name" value="LY"/>
    <property type="match status" value="5"/>
</dbReference>
<evidence type="ECO:0000313" key="5">
    <source>
        <dbReference type="Proteomes" id="UP001302126"/>
    </source>
</evidence>
<evidence type="ECO:0000259" key="3">
    <source>
        <dbReference type="Pfam" id="PF02737"/>
    </source>
</evidence>
<dbReference type="Proteomes" id="UP001302126">
    <property type="component" value="Unassembled WGS sequence"/>
</dbReference>
<dbReference type="GO" id="GO:0016616">
    <property type="term" value="F:oxidoreductase activity, acting on the CH-OH group of donors, NAD or NADP as acceptor"/>
    <property type="evidence" value="ECO:0007669"/>
    <property type="project" value="InterPro"/>
</dbReference>
<dbReference type="GO" id="GO:0070403">
    <property type="term" value="F:NAD+ binding"/>
    <property type="evidence" value="ECO:0007669"/>
    <property type="project" value="InterPro"/>
</dbReference>
<sequence>MLFPVYTPASDPMATSDTDQTIITSKWRLPSTSQRPIAILGGGVLGRRIGACWASTGYRVHIRDPDAQQVHGALQYINNEVWRYNPTISPDKMLVYGFQELEPAVRDAWLVIECVPEKLDLKIDVFAQLEKIVQPDVILASNSSSYKSREVTAKVKLETAKRILNMHYFIPPDIRIVELMTSGWTHEEIFPFLQQHLQKSGMIPVVAHQESTGFILNRVWAAIKRECLMVLNEGVASPEELDTVWNEMFVKHGVPPCELMDSVGLDTVSLIEQHYIHERNLQDNGVIGFLQKYIKEGRLGAKCSKGGLYPPGYTTKTAGENQGPYANVHAPALYILDLGLNHNPDQAYQSGRILRGSADGKAPLRILIDNLPMPDGIALCPKKGKIIWGNMGVPWKNDGSIMSCNLDGSHVKTIVPPGVVHTPKQIAVDDDCEMIYFSDREGMRVFRCHVDGSGLECLIRNGDWVTGFGDQTKWCVGLALAPCEGKFYWTQKGPSKGCQGRIFRANITTPPGHDASTRDDIECLFSELPEPIDLEVDEESKSLYWTDRGELPYGNSLNMATEGPDGTFGKNKILARNLHEAIGITLDKKNRHIYATDLGGAVYRFNMDGSDRRKFYEDEGSFAGISLLDN</sequence>
<keyword evidence="1" id="KW-0560">Oxidoreductase</keyword>
<keyword evidence="5" id="KW-1185">Reference proteome</keyword>
<dbReference type="InterPro" id="IPR008927">
    <property type="entry name" value="6-PGluconate_DH-like_C_sf"/>
</dbReference>